<comment type="catalytic activity">
    <reaction evidence="3">
        <text>[protein]-peptidylproline (omega=180) = [protein]-peptidylproline (omega=0)</text>
        <dbReference type="Rhea" id="RHEA:16237"/>
        <dbReference type="Rhea" id="RHEA-COMP:10747"/>
        <dbReference type="Rhea" id="RHEA-COMP:10748"/>
        <dbReference type="ChEBI" id="CHEBI:83833"/>
        <dbReference type="ChEBI" id="CHEBI:83834"/>
        <dbReference type="EC" id="5.2.1.8"/>
    </reaction>
</comment>
<dbReference type="PANTHER" id="PTHR45625">
    <property type="entry name" value="PEPTIDYL-PROLYL CIS-TRANS ISOMERASE-RELATED"/>
    <property type="match status" value="1"/>
</dbReference>
<dbReference type="PROSITE" id="PS50072">
    <property type="entry name" value="CSA_PPIASE_2"/>
    <property type="match status" value="1"/>
</dbReference>
<dbReference type="EMBL" id="JAHESC010000021">
    <property type="protein sequence ID" value="MBT1687971.1"/>
    <property type="molecule type" value="Genomic_DNA"/>
</dbReference>
<comment type="caution">
    <text evidence="5">The sequence shown here is derived from an EMBL/GenBank/DDBJ whole genome shotgun (WGS) entry which is preliminary data.</text>
</comment>
<keyword evidence="6" id="KW-1185">Reference proteome</keyword>
<comment type="similarity">
    <text evidence="3">Belongs to the cyclophilin-type PPIase family.</text>
</comment>
<keyword evidence="1 3" id="KW-0697">Rotamase</keyword>
<dbReference type="RefSeq" id="WP_254091199.1">
    <property type="nucleotide sequence ID" value="NZ_JAHESC010000021.1"/>
</dbReference>
<name>A0AAP2DBC4_9BACT</name>
<dbReference type="CDD" id="cd00317">
    <property type="entry name" value="cyclophilin"/>
    <property type="match status" value="1"/>
</dbReference>
<feature type="signal peptide" evidence="3">
    <location>
        <begin position="1"/>
        <end position="21"/>
    </location>
</feature>
<dbReference type="InterPro" id="IPR002130">
    <property type="entry name" value="Cyclophilin-type_PPIase_dom"/>
</dbReference>
<evidence type="ECO:0000259" key="4">
    <source>
        <dbReference type="PROSITE" id="PS50072"/>
    </source>
</evidence>
<comment type="function">
    <text evidence="3">PPIases accelerate the folding of proteins. It catalyzes the cis-trans isomerization of proline imidic peptide bonds in oligopeptides.</text>
</comment>
<evidence type="ECO:0000313" key="5">
    <source>
        <dbReference type="EMBL" id="MBT1687971.1"/>
    </source>
</evidence>
<proteinExistence type="inferred from homology"/>
<protein>
    <recommendedName>
        <fullName evidence="3">Peptidyl-prolyl cis-trans isomerase</fullName>
        <shortName evidence="3">PPIase</shortName>
        <ecNumber evidence="3">5.2.1.8</ecNumber>
    </recommendedName>
</protein>
<dbReference type="AlphaFoldDB" id="A0AAP2DBC4"/>
<dbReference type="EC" id="5.2.1.8" evidence="3"/>
<dbReference type="InterPro" id="IPR029000">
    <property type="entry name" value="Cyclophilin-like_dom_sf"/>
</dbReference>
<dbReference type="Proteomes" id="UP001319180">
    <property type="component" value="Unassembled WGS sequence"/>
</dbReference>
<keyword evidence="2 3" id="KW-0413">Isomerase</keyword>
<sequence>MMRPYYIVCLLLLLSCGKKEAEVITPATVREVLTRYGKENPETEVLIETKYGNMRLKLYEDTPLHRANFIKLIKEGYYEDADFYRIAYEFMIQGGDLKKSLGYRIPSEFNPKYIHKKGALSMARVDENNPNLESSAAEFFIVHGGRYLPEDVDMEARNLGLTLTDQQKETYAANGGYMTLDQKYTVFGELTEGIEVVDKIASEKVYSTDKPLREIPFKISVVR</sequence>
<dbReference type="Pfam" id="PF00160">
    <property type="entry name" value="Pro_isomerase"/>
    <property type="match status" value="1"/>
</dbReference>
<dbReference type="SUPFAM" id="SSF50891">
    <property type="entry name" value="Cyclophilin-like"/>
    <property type="match status" value="1"/>
</dbReference>
<dbReference type="GO" id="GO:0003755">
    <property type="term" value="F:peptidyl-prolyl cis-trans isomerase activity"/>
    <property type="evidence" value="ECO:0007669"/>
    <property type="project" value="UniProtKB-UniRule"/>
</dbReference>
<feature type="domain" description="PPIase cyclophilin-type" evidence="4">
    <location>
        <begin position="48"/>
        <end position="215"/>
    </location>
</feature>
<feature type="chain" id="PRO_5042669236" description="Peptidyl-prolyl cis-trans isomerase" evidence="3">
    <location>
        <begin position="22"/>
        <end position="223"/>
    </location>
</feature>
<gene>
    <name evidence="5" type="ORF">KK078_15485</name>
</gene>
<accession>A0AAP2DBC4</accession>
<evidence type="ECO:0000256" key="2">
    <source>
        <dbReference type="ARBA" id="ARBA00023235"/>
    </source>
</evidence>
<dbReference type="PRINTS" id="PR00153">
    <property type="entry name" value="CSAPPISMRASE"/>
</dbReference>
<dbReference type="InterPro" id="IPR044666">
    <property type="entry name" value="Cyclophilin_A-like"/>
</dbReference>
<keyword evidence="3" id="KW-0732">Signal</keyword>
<dbReference type="PROSITE" id="PS51257">
    <property type="entry name" value="PROKAR_LIPOPROTEIN"/>
    <property type="match status" value="1"/>
</dbReference>
<reference evidence="5 6" key="1">
    <citation type="submission" date="2021-05" db="EMBL/GenBank/DDBJ databases">
        <title>A Polyphasic approach of four new species of the genus Ohtaekwangia: Ohtaekwangia histidinii sp. nov., Ohtaekwangia cretensis sp. nov., Ohtaekwangia indiensis sp. nov., Ohtaekwangia reichenbachii sp. nov. from diverse environment.</title>
        <authorList>
            <person name="Octaviana S."/>
        </authorList>
    </citation>
    <scope>NUCLEOTIDE SEQUENCE [LARGE SCALE GENOMIC DNA]</scope>
    <source>
        <strain evidence="5 6">PWU37</strain>
    </source>
</reference>
<evidence type="ECO:0000313" key="6">
    <source>
        <dbReference type="Proteomes" id="UP001319180"/>
    </source>
</evidence>
<evidence type="ECO:0000256" key="3">
    <source>
        <dbReference type="RuleBase" id="RU363019"/>
    </source>
</evidence>
<dbReference type="Gene3D" id="2.40.100.10">
    <property type="entry name" value="Cyclophilin-like"/>
    <property type="match status" value="1"/>
</dbReference>
<dbReference type="PANTHER" id="PTHR45625:SF4">
    <property type="entry name" value="PEPTIDYLPROLYL ISOMERASE DOMAIN AND WD REPEAT-CONTAINING PROTEIN 1"/>
    <property type="match status" value="1"/>
</dbReference>
<organism evidence="5 6">
    <name type="scientific">Dawidia soli</name>
    <dbReference type="NCBI Taxonomy" id="2782352"/>
    <lineage>
        <taxon>Bacteria</taxon>
        <taxon>Pseudomonadati</taxon>
        <taxon>Bacteroidota</taxon>
        <taxon>Cytophagia</taxon>
        <taxon>Cytophagales</taxon>
        <taxon>Chryseotaleaceae</taxon>
        <taxon>Dawidia</taxon>
    </lineage>
</organism>
<evidence type="ECO:0000256" key="1">
    <source>
        <dbReference type="ARBA" id="ARBA00023110"/>
    </source>
</evidence>